<evidence type="ECO:0000256" key="2">
    <source>
        <dbReference type="RuleBase" id="RU367006"/>
    </source>
</evidence>
<keyword evidence="6" id="KW-1185">Reference proteome</keyword>
<protein>
    <recommendedName>
        <fullName evidence="2">COP9 signalosome complex subunit 6</fullName>
    </recommendedName>
</protein>
<dbReference type="InterPro" id="IPR000555">
    <property type="entry name" value="JAMM/MPN+_dom"/>
</dbReference>
<comment type="similarity">
    <text evidence="1 2">Belongs to the peptidase M67A family. CSN6 subfamily.</text>
</comment>
<dbReference type="GO" id="GO:0000338">
    <property type="term" value="P:protein deneddylation"/>
    <property type="evidence" value="ECO:0007669"/>
    <property type="project" value="InterPro"/>
</dbReference>
<proteinExistence type="inferred from homology"/>
<reference evidence="5 6" key="1">
    <citation type="submission" date="2018-05" db="EMBL/GenBank/DDBJ databases">
        <title>Genome sequencing and assembly of the regulated plant pathogen Lachnellula willkommii and related sister species for the development of diagnostic species identification markers.</title>
        <authorList>
            <person name="Giroux E."/>
            <person name="Bilodeau G."/>
        </authorList>
    </citation>
    <scope>NUCLEOTIDE SEQUENCE [LARGE SCALE GENOMIC DNA]</scope>
    <source>
        <strain evidence="5 6">CBS 268.59</strain>
    </source>
</reference>
<comment type="subcellular location">
    <subcellularLocation>
        <location evidence="2">Cytoplasm</location>
    </subcellularLocation>
    <subcellularLocation>
        <location evidence="2">Nucleus</location>
    </subcellularLocation>
</comment>
<keyword evidence="2" id="KW-0736">Signalosome</keyword>
<keyword evidence="2" id="KW-0539">Nucleus</keyword>
<dbReference type="CDD" id="cd08063">
    <property type="entry name" value="MPN_CSN6"/>
    <property type="match status" value="1"/>
</dbReference>
<dbReference type="Pfam" id="PF01398">
    <property type="entry name" value="JAB"/>
    <property type="match status" value="1"/>
</dbReference>
<organism evidence="5 6">
    <name type="scientific">Lachnellula suecica</name>
    <dbReference type="NCBI Taxonomy" id="602035"/>
    <lineage>
        <taxon>Eukaryota</taxon>
        <taxon>Fungi</taxon>
        <taxon>Dikarya</taxon>
        <taxon>Ascomycota</taxon>
        <taxon>Pezizomycotina</taxon>
        <taxon>Leotiomycetes</taxon>
        <taxon>Helotiales</taxon>
        <taxon>Lachnaceae</taxon>
        <taxon>Lachnellula</taxon>
    </lineage>
</organism>
<dbReference type="AlphaFoldDB" id="A0A8T9CF98"/>
<comment type="caution">
    <text evidence="5">The sequence shown here is derived from an EMBL/GenBank/DDBJ whole genome shotgun (WGS) entry which is preliminary data.</text>
</comment>
<evidence type="ECO:0000313" key="6">
    <source>
        <dbReference type="Proteomes" id="UP000469558"/>
    </source>
</evidence>
<dbReference type="GO" id="GO:0008237">
    <property type="term" value="F:metallopeptidase activity"/>
    <property type="evidence" value="ECO:0007669"/>
    <property type="project" value="InterPro"/>
</dbReference>
<evidence type="ECO:0000259" key="4">
    <source>
        <dbReference type="PROSITE" id="PS50249"/>
    </source>
</evidence>
<dbReference type="InterPro" id="IPR037518">
    <property type="entry name" value="MPN"/>
</dbReference>
<gene>
    <name evidence="5" type="primary">csn-6</name>
    <name evidence="5" type="ORF">LSUE1_G002680</name>
</gene>
<keyword evidence="2" id="KW-0963">Cytoplasm</keyword>
<evidence type="ECO:0000313" key="5">
    <source>
        <dbReference type="EMBL" id="TVY82630.1"/>
    </source>
</evidence>
<name>A0A8T9CF98_9HELO</name>
<dbReference type="OrthoDB" id="1378at2759"/>
<dbReference type="InterPro" id="IPR033859">
    <property type="entry name" value="MPN_CSN6"/>
</dbReference>
<dbReference type="PROSITE" id="PS50249">
    <property type="entry name" value="MPN"/>
    <property type="match status" value="1"/>
</dbReference>
<dbReference type="PANTHER" id="PTHR10540">
    <property type="entry name" value="EUKARYOTIC TRANSLATION INITIATION FACTOR 3 SUBUNIT F-RELATED"/>
    <property type="match status" value="1"/>
</dbReference>
<dbReference type="GO" id="GO:0008180">
    <property type="term" value="C:COP9 signalosome"/>
    <property type="evidence" value="ECO:0007669"/>
    <property type="project" value="UniProtKB-UniRule"/>
</dbReference>
<dbReference type="EMBL" id="QGMK01000294">
    <property type="protein sequence ID" value="TVY82630.1"/>
    <property type="molecule type" value="Genomic_DNA"/>
</dbReference>
<dbReference type="GO" id="GO:0005737">
    <property type="term" value="C:cytoplasm"/>
    <property type="evidence" value="ECO:0007669"/>
    <property type="project" value="UniProtKB-SubCell"/>
</dbReference>
<dbReference type="Gene3D" id="3.40.140.10">
    <property type="entry name" value="Cytidine Deaminase, domain 2"/>
    <property type="match status" value="1"/>
</dbReference>
<evidence type="ECO:0000256" key="1">
    <source>
        <dbReference type="ARBA" id="ARBA00010893"/>
    </source>
</evidence>
<evidence type="ECO:0000256" key="3">
    <source>
        <dbReference type="SAM" id="MobiDB-lite"/>
    </source>
</evidence>
<feature type="domain" description="MPN" evidence="4">
    <location>
        <begin position="34"/>
        <end position="176"/>
    </location>
</feature>
<sequence length="430" mass="46381">MVDPATHKTPTFIMAVETPNPLLSTQKSSDGLQIALHPLVLLTISDYVTRHTLRQQAGPIVGALLGEQNGREITIEHAFDCLLIEVDGELILNAAWFEDRLQQMKDVHKAPALDLVGWYTILPPSGPQPIHLPIHRQILTSYNESAILLGFHPTAVLERSAGGKLPITIYESKYETEEAAVDSGEDKEMKDVESQLGLKFKELPYSVETGEAEMISVDFVARGGGNATAVDGTVKKAAAAAGTEDVKGKGKTRAAKKSEEEETDDTKATNQNPLSREDEELIASLTAKANAIKMLQARINLISVYLQNLPPSYVSDTVPEGVESEGKNYTPVNHSILRSIQALLTRLSLLVPADSTAFEHELLSEQNDVNLVSLLSTITNSIKDVRETGKKSLVVEAQKGIRMKGGGDRGIWEGGASSGSGIAGVGDLMN</sequence>
<feature type="region of interest" description="Disordered" evidence="3">
    <location>
        <begin position="238"/>
        <end position="275"/>
    </location>
</feature>
<dbReference type="PANTHER" id="PTHR10540:SF8">
    <property type="entry name" value="COP9 SIGNALOSOME COMPLEX SUBUNIT 6"/>
    <property type="match status" value="1"/>
</dbReference>
<comment type="function">
    <text evidence="2">Component of the COP9 signalosome complex (CSN), a complex involved in various cellular and developmental processes.</text>
</comment>
<accession>A0A8T9CF98</accession>
<dbReference type="InterPro" id="IPR024969">
    <property type="entry name" value="EIF3F/CSN6-like_C"/>
</dbReference>
<dbReference type="Pfam" id="PF13012">
    <property type="entry name" value="MitMem_reg"/>
    <property type="match status" value="1"/>
</dbReference>
<dbReference type="Proteomes" id="UP000469558">
    <property type="component" value="Unassembled WGS sequence"/>
</dbReference>